<feature type="active site" evidence="4">
    <location>
        <position position="177"/>
    </location>
</feature>
<dbReference type="EC" id="3.1.1.11" evidence="5"/>
<dbReference type="Gene3D" id="3.40.50.1110">
    <property type="entry name" value="SGNH hydrolase"/>
    <property type="match status" value="1"/>
</dbReference>
<keyword evidence="8" id="KW-1185">Reference proteome</keyword>
<evidence type="ECO:0000256" key="2">
    <source>
        <dbReference type="ARBA" id="ARBA00022801"/>
    </source>
</evidence>
<evidence type="ECO:0000259" key="6">
    <source>
        <dbReference type="Pfam" id="PF01095"/>
    </source>
</evidence>
<evidence type="ECO:0000256" key="4">
    <source>
        <dbReference type="PROSITE-ProRule" id="PRU10040"/>
    </source>
</evidence>
<gene>
    <name evidence="7" type="ORF">J2S19_003305</name>
</gene>
<dbReference type="PANTHER" id="PTHR31321">
    <property type="entry name" value="ACYL-COA THIOESTER HYDROLASE YBHC-RELATED"/>
    <property type="match status" value="1"/>
</dbReference>
<keyword evidence="2 5" id="KW-0378">Hydrolase</keyword>
<dbReference type="Pfam" id="PF01095">
    <property type="entry name" value="Pectinesterase"/>
    <property type="match status" value="2"/>
</dbReference>
<evidence type="ECO:0000256" key="1">
    <source>
        <dbReference type="ARBA" id="ARBA00008891"/>
    </source>
</evidence>
<organism evidence="7 8">
    <name type="scientific">Metabacillus malikii</name>
    <dbReference type="NCBI Taxonomy" id="1504265"/>
    <lineage>
        <taxon>Bacteria</taxon>
        <taxon>Bacillati</taxon>
        <taxon>Bacillota</taxon>
        <taxon>Bacilli</taxon>
        <taxon>Bacillales</taxon>
        <taxon>Bacillaceae</taxon>
        <taxon>Metabacillus</taxon>
    </lineage>
</organism>
<dbReference type="SUPFAM" id="SSF52266">
    <property type="entry name" value="SGNH hydrolase"/>
    <property type="match status" value="1"/>
</dbReference>
<dbReference type="InterPro" id="IPR033131">
    <property type="entry name" value="Pectinesterase_Asp_AS"/>
</dbReference>
<sequence length="551" mass="62324">MIVASDGSGDFTTIQEALNRIPNDNQQQITIQVKEGVYKEKLLIDKPFVTLEGIAREKVKVTYDDYALKLDQSGEKLGTFGSFTVLITGEHFTAKNITFENAAGSGHIVGQAVAVYVDADKVQFDNCALLGHQDTLFIGPLPPKPIEGNKFGGPRDGMERIVGESYFHRCYIEGDIDFIFGSGKAVFEACEIFSLNRNQEINGYITAASTPAGENYGFVFRDCRLTSNAPAETVYLGRPWRDHAKTIFINCWMGPHIKKEGWHNWDKQRAEQTTLYGEFKSKGPGGDSRYRVNWAKQLTDEEATAYEIDVIFGHENWPTIRKNDIPTIYLAGDSTVENISTDRQTTQQGWGQQLPTFFKEDIKIINKAMGGRSTKSFINEGRLLDIIESIQKNDYLFIQFGHNDQKLEDPSRGTEPWSTYQMYLTLFIEAAREKGATPILVTPVNRRSFENGKLINSLGDYPKAMRELAANLHVPLIDLFEKSRTLYEILGEENTKQLFIWYEQQHNDTPPDNTHFGEHGAKIIAELVIDGILELELDICQYLINEELKVN</sequence>
<evidence type="ECO:0000313" key="8">
    <source>
        <dbReference type="Proteomes" id="UP001234495"/>
    </source>
</evidence>
<dbReference type="SUPFAM" id="SSF51126">
    <property type="entry name" value="Pectin lyase-like"/>
    <property type="match status" value="1"/>
</dbReference>
<comment type="pathway">
    <text evidence="5">Glycan metabolism; pectin degradation; 2-dehydro-3-deoxy-D-gluconate from pectin: step 1/5.</text>
</comment>
<evidence type="ECO:0000256" key="5">
    <source>
        <dbReference type="RuleBase" id="RU000589"/>
    </source>
</evidence>
<reference evidence="7 8" key="1">
    <citation type="submission" date="2023-07" db="EMBL/GenBank/DDBJ databases">
        <title>Genomic Encyclopedia of Type Strains, Phase IV (KMG-IV): sequencing the most valuable type-strain genomes for metagenomic binning, comparative biology and taxonomic classification.</title>
        <authorList>
            <person name="Goeker M."/>
        </authorList>
    </citation>
    <scope>NUCLEOTIDE SEQUENCE [LARGE SCALE GENOMIC DNA]</scope>
    <source>
        <strain evidence="7 8">DSM 29005</strain>
    </source>
</reference>
<dbReference type="EMBL" id="JAUSUD010000017">
    <property type="protein sequence ID" value="MDQ0232020.1"/>
    <property type="molecule type" value="Genomic_DNA"/>
</dbReference>
<dbReference type="InterPro" id="IPR036514">
    <property type="entry name" value="SGNH_hydro_sf"/>
</dbReference>
<proteinExistence type="inferred from homology"/>
<keyword evidence="3 5" id="KW-0063">Aspartyl esterase</keyword>
<comment type="similarity">
    <text evidence="1">Belongs to the pectinesterase family.</text>
</comment>
<dbReference type="InterPro" id="IPR012334">
    <property type="entry name" value="Pectin_lyas_fold"/>
</dbReference>
<dbReference type="InterPro" id="IPR037459">
    <property type="entry name" value="RhgT-like"/>
</dbReference>
<evidence type="ECO:0000313" key="7">
    <source>
        <dbReference type="EMBL" id="MDQ0232020.1"/>
    </source>
</evidence>
<dbReference type="Pfam" id="PF00657">
    <property type="entry name" value="Lipase_GDSL"/>
    <property type="match status" value="1"/>
</dbReference>
<comment type="catalytic activity">
    <reaction evidence="5">
        <text>[(1-&gt;4)-alpha-D-galacturonosyl methyl ester](n) + n H2O = [(1-&gt;4)-alpha-D-galacturonosyl](n) + n methanol + n H(+)</text>
        <dbReference type="Rhea" id="RHEA:22380"/>
        <dbReference type="Rhea" id="RHEA-COMP:14570"/>
        <dbReference type="Rhea" id="RHEA-COMP:14573"/>
        <dbReference type="ChEBI" id="CHEBI:15377"/>
        <dbReference type="ChEBI" id="CHEBI:15378"/>
        <dbReference type="ChEBI" id="CHEBI:17790"/>
        <dbReference type="ChEBI" id="CHEBI:140522"/>
        <dbReference type="ChEBI" id="CHEBI:140523"/>
        <dbReference type="EC" id="3.1.1.11"/>
    </reaction>
</comment>
<dbReference type="Proteomes" id="UP001234495">
    <property type="component" value="Unassembled WGS sequence"/>
</dbReference>
<dbReference type="InterPro" id="IPR000070">
    <property type="entry name" value="Pectinesterase_cat"/>
</dbReference>
<dbReference type="PROSITE" id="PS00503">
    <property type="entry name" value="PECTINESTERASE_2"/>
    <property type="match status" value="1"/>
</dbReference>
<accession>A0ABT9ZJ49</accession>
<comment type="caution">
    <text evidence="7">The sequence shown here is derived from an EMBL/GenBank/DDBJ whole genome shotgun (WGS) entry which is preliminary data.</text>
</comment>
<dbReference type="CDD" id="cd01821">
    <property type="entry name" value="Rhamnogalacturan_acetylesterase_like"/>
    <property type="match status" value="1"/>
</dbReference>
<dbReference type="InterPro" id="IPR011050">
    <property type="entry name" value="Pectin_lyase_fold/virulence"/>
</dbReference>
<dbReference type="InterPro" id="IPR001087">
    <property type="entry name" value="GDSL"/>
</dbReference>
<protein>
    <recommendedName>
        <fullName evidence="5">Pectinesterase</fullName>
        <ecNumber evidence="5">3.1.1.11</ecNumber>
    </recommendedName>
</protein>
<name>A0ABT9ZJ49_9BACI</name>
<dbReference type="Gene3D" id="2.160.20.10">
    <property type="entry name" value="Single-stranded right-handed beta-helix, Pectin lyase-like"/>
    <property type="match status" value="1"/>
</dbReference>
<evidence type="ECO:0000256" key="3">
    <source>
        <dbReference type="ARBA" id="ARBA00023085"/>
    </source>
</evidence>
<feature type="domain" description="Pectinesterase catalytic" evidence="6">
    <location>
        <begin position="2"/>
        <end position="137"/>
    </location>
</feature>
<feature type="domain" description="Pectinesterase catalytic" evidence="6">
    <location>
        <begin position="164"/>
        <end position="307"/>
    </location>
</feature>
<dbReference type="PANTHER" id="PTHR31321:SF57">
    <property type="entry name" value="PECTINESTERASE 53-RELATED"/>
    <property type="match status" value="1"/>
</dbReference>